<evidence type="ECO:0000256" key="5">
    <source>
        <dbReference type="ARBA" id="ARBA00023157"/>
    </source>
</evidence>
<keyword evidence="5" id="KW-1015">Disulfide bond</keyword>
<dbReference type="AlphaFoldDB" id="A0A8C0LZ70"/>
<protein>
    <recommendedName>
        <fullName evidence="7">Peptidase S1 domain-containing protein</fullName>
    </recommendedName>
</protein>
<evidence type="ECO:0000259" key="7">
    <source>
        <dbReference type="PROSITE" id="PS50240"/>
    </source>
</evidence>
<dbReference type="Ensembl" id="ENSCAFT00030004394.1">
    <property type="protein sequence ID" value="ENSCAFP00030003899.1"/>
    <property type="gene ID" value="ENSCAFG00030002378.1"/>
</dbReference>
<keyword evidence="2 6" id="KW-0378">Hydrolase</keyword>
<dbReference type="PANTHER" id="PTHR24250:SF31">
    <property type="entry name" value="PEPTIDASE S1 DOMAIN-CONTAINING PROTEIN"/>
    <property type="match status" value="1"/>
</dbReference>
<evidence type="ECO:0000256" key="3">
    <source>
        <dbReference type="ARBA" id="ARBA00022825"/>
    </source>
</evidence>
<dbReference type="InterPro" id="IPR033116">
    <property type="entry name" value="TRYPSIN_SER"/>
</dbReference>
<dbReference type="FunFam" id="2.40.10.10:FF:000181">
    <property type="entry name" value="Chymotrypsinogen A"/>
    <property type="match status" value="1"/>
</dbReference>
<dbReference type="SMART" id="SM00020">
    <property type="entry name" value="Tryp_SPc"/>
    <property type="match status" value="1"/>
</dbReference>
<dbReference type="GO" id="GO:0004252">
    <property type="term" value="F:serine-type endopeptidase activity"/>
    <property type="evidence" value="ECO:0007669"/>
    <property type="project" value="InterPro"/>
</dbReference>
<keyword evidence="1 6" id="KW-0645">Protease</keyword>
<reference evidence="8" key="2">
    <citation type="submission" date="2025-08" db="UniProtKB">
        <authorList>
            <consortium name="Ensembl"/>
        </authorList>
    </citation>
    <scope>IDENTIFICATION</scope>
</reference>
<dbReference type="PROSITE" id="PS00134">
    <property type="entry name" value="TRYPSIN_HIS"/>
    <property type="match status" value="1"/>
</dbReference>
<dbReference type="PROSITE" id="PS50240">
    <property type="entry name" value="TRYPSIN_DOM"/>
    <property type="match status" value="1"/>
</dbReference>
<keyword evidence="4" id="KW-0865">Zymogen</keyword>
<dbReference type="InterPro" id="IPR001254">
    <property type="entry name" value="Trypsin_dom"/>
</dbReference>
<dbReference type="Proteomes" id="UP000694429">
    <property type="component" value="Chromosome 5"/>
</dbReference>
<dbReference type="InterPro" id="IPR001314">
    <property type="entry name" value="Peptidase_S1A"/>
</dbReference>
<dbReference type="SUPFAM" id="SSF50494">
    <property type="entry name" value="Trypsin-like serine proteases"/>
    <property type="match status" value="1"/>
</dbReference>
<evidence type="ECO:0000313" key="8">
    <source>
        <dbReference type="Ensembl" id="ENSCAFP00030003899.1"/>
    </source>
</evidence>
<name>A0A8C0LZ70_CANLF</name>
<evidence type="ECO:0000313" key="9">
    <source>
        <dbReference type="Proteomes" id="UP000694429"/>
    </source>
</evidence>
<keyword evidence="3 6" id="KW-0720">Serine protease</keyword>
<dbReference type="InterPro" id="IPR018114">
    <property type="entry name" value="TRYPSIN_HIS"/>
</dbReference>
<accession>A0A8C0LZ70</accession>
<dbReference type="PRINTS" id="PR00722">
    <property type="entry name" value="CHYMOTRYPSIN"/>
</dbReference>
<evidence type="ECO:0000256" key="6">
    <source>
        <dbReference type="RuleBase" id="RU363034"/>
    </source>
</evidence>
<evidence type="ECO:0000256" key="1">
    <source>
        <dbReference type="ARBA" id="ARBA00022670"/>
    </source>
</evidence>
<evidence type="ECO:0000256" key="4">
    <source>
        <dbReference type="ARBA" id="ARBA00023145"/>
    </source>
</evidence>
<proteinExistence type="predicted"/>
<dbReference type="InterPro" id="IPR009003">
    <property type="entry name" value="Peptidase_S1_PA"/>
</dbReference>
<dbReference type="FunFam" id="2.40.10.10:FF:000176">
    <property type="entry name" value="Chymotrypsinogen A"/>
    <property type="match status" value="1"/>
</dbReference>
<dbReference type="InterPro" id="IPR043504">
    <property type="entry name" value="Peptidase_S1_PA_chymotrypsin"/>
</dbReference>
<feature type="domain" description="Peptidase S1" evidence="7">
    <location>
        <begin position="131"/>
        <end position="358"/>
    </location>
</feature>
<evidence type="ECO:0000256" key="2">
    <source>
        <dbReference type="ARBA" id="ARBA00022801"/>
    </source>
</evidence>
<sequence length="360" mass="37972">MKWDLGPPHPSVPQGVGRERASGARASCWLHAPVVLKNLPRSSPWAASFPGLHRCQVLLSPRPHDKDRMAGQAVIGGLGDITGVLWADPIASPKPHTMAFLWVVLGFLLFGSSSGCGVPAIHPQLSGLSRIINGEDAVPNSWPWQVSLQTSSGFHFCGGSLISQHWVLTAAHCGVRKSHLVVAGVSDHSSTEEAVQVLPIAEVFEHPLWGQDLGPYDIALLKLAAPALLSATASPVCLPGANASFPAGSLCATTGWGRTRYNSNKTPDKLQQAALPLLSNAECKKFWGSKITDVMICAGASGVSSCMGDSGGPLVCQKDGAWTLVGIVSWGSGWCNPSSPGVYTLVTKFIPWVLEILEAN</sequence>
<reference evidence="8" key="1">
    <citation type="submission" date="2019-03" db="EMBL/GenBank/DDBJ databases">
        <authorList>
            <person name="Warren W.C."/>
            <person name="Johnson G.S."/>
        </authorList>
    </citation>
    <scope>NUCLEOTIDE SEQUENCE [LARGE SCALE GENOMIC DNA]</scope>
    <source>
        <strain evidence="8">Basenji</strain>
    </source>
</reference>
<dbReference type="PROSITE" id="PS00135">
    <property type="entry name" value="TRYPSIN_SER"/>
    <property type="match status" value="1"/>
</dbReference>
<dbReference type="PANTHER" id="PTHR24250">
    <property type="entry name" value="CHYMOTRYPSIN-RELATED"/>
    <property type="match status" value="1"/>
</dbReference>
<dbReference type="Gene3D" id="2.40.10.10">
    <property type="entry name" value="Trypsin-like serine proteases"/>
    <property type="match status" value="1"/>
</dbReference>
<dbReference type="GO" id="GO:0006508">
    <property type="term" value="P:proteolysis"/>
    <property type="evidence" value="ECO:0007669"/>
    <property type="project" value="UniProtKB-KW"/>
</dbReference>
<dbReference type="Pfam" id="PF00089">
    <property type="entry name" value="Trypsin"/>
    <property type="match status" value="1"/>
</dbReference>
<dbReference type="CDD" id="cd00190">
    <property type="entry name" value="Tryp_SPc"/>
    <property type="match status" value="1"/>
</dbReference>
<organism evidence="8 9">
    <name type="scientific">Canis lupus familiaris</name>
    <name type="common">Dog</name>
    <name type="synonym">Canis familiaris</name>
    <dbReference type="NCBI Taxonomy" id="9615"/>
    <lineage>
        <taxon>Eukaryota</taxon>
        <taxon>Metazoa</taxon>
        <taxon>Chordata</taxon>
        <taxon>Craniata</taxon>
        <taxon>Vertebrata</taxon>
        <taxon>Euteleostomi</taxon>
        <taxon>Mammalia</taxon>
        <taxon>Eutheria</taxon>
        <taxon>Laurasiatheria</taxon>
        <taxon>Carnivora</taxon>
        <taxon>Caniformia</taxon>
        <taxon>Canidae</taxon>
        <taxon>Canis</taxon>
    </lineage>
</organism>